<dbReference type="EMBL" id="JAEHOC010000074">
    <property type="protein sequence ID" value="KAG2423760.1"/>
    <property type="molecule type" value="Genomic_DNA"/>
</dbReference>
<proteinExistence type="predicted"/>
<dbReference type="Pfam" id="PF13704">
    <property type="entry name" value="Glyco_tranf_2_4"/>
    <property type="match status" value="1"/>
</dbReference>
<dbReference type="Proteomes" id="UP000650467">
    <property type="component" value="Unassembled WGS sequence"/>
</dbReference>
<dbReference type="PANTHER" id="PTHR46701">
    <property type="entry name" value="GLYCOSYLTRANSFERASE-LIKE KOBITO 1"/>
    <property type="match status" value="1"/>
</dbReference>
<comment type="caution">
    <text evidence="1">The sequence shown here is derived from an EMBL/GenBank/DDBJ whole genome shotgun (WGS) entry which is preliminary data.</text>
</comment>
<reference evidence="1" key="1">
    <citation type="journal article" date="2020" name="bioRxiv">
        <title>Comparative genomics of Chlamydomonas.</title>
        <authorList>
            <person name="Craig R.J."/>
            <person name="Hasan A.R."/>
            <person name="Ness R.W."/>
            <person name="Keightley P.D."/>
        </authorList>
    </citation>
    <scope>NUCLEOTIDE SEQUENCE</scope>
    <source>
        <strain evidence="1">SAG 7.73</strain>
    </source>
</reference>
<protein>
    <recommendedName>
        <fullName evidence="3">Glycosyltransferase family 92 protein</fullName>
    </recommendedName>
</protein>
<dbReference type="OrthoDB" id="433309at2759"/>
<keyword evidence="2" id="KW-1185">Reference proteome</keyword>
<dbReference type="PANTHER" id="PTHR46701:SF7">
    <property type="entry name" value="GLYCOSYLTRANSFERASE-LIKE KOBITO 1"/>
    <property type="match status" value="1"/>
</dbReference>
<name>A0A835VQ87_CHLIN</name>
<dbReference type="InterPro" id="IPR044224">
    <property type="entry name" value="KOBITO1-like"/>
</dbReference>
<accession>A0A835VQ87</accession>
<dbReference type="GO" id="GO:0030244">
    <property type="term" value="P:cellulose biosynthetic process"/>
    <property type="evidence" value="ECO:0007669"/>
    <property type="project" value="InterPro"/>
</dbReference>
<gene>
    <name evidence="1" type="ORF">HXX76_015036</name>
</gene>
<dbReference type="AlphaFoldDB" id="A0A835VQ87"/>
<organism evidence="1 2">
    <name type="scientific">Chlamydomonas incerta</name>
    <dbReference type="NCBI Taxonomy" id="51695"/>
    <lineage>
        <taxon>Eukaryota</taxon>
        <taxon>Viridiplantae</taxon>
        <taxon>Chlorophyta</taxon>
        <taxon>core chlorophytes</taxon>
        <taxon>Chlorophyceae</taxon>
        <taxon>CS clade</taxon>
        <taxon>Chlamydomonadales</taxon>
        <taxon>Chlamydomonadaceae</taxon>
        <taxon>Chlamydomonas</taxon>
    </lineage>
</organism>
<sequence>MLGRKLLETEYGVYKELLHYLEEMEESPAVDCNEAVKKQSLPTSASLGLAPWDLMHELDTIPARIKFLNDLYRDVCTNASGAPGPGMQVKVAAFTVWNGNLWGLRRSLLPWMQYHTQLGVCKFYVAFQGRDENTFKALQQLAPLLDMVLISKPFASPAENKAWLEHAARDEWGRRPGNWRLMSKQGYCGNIAFERARRDGMNWMAHIDADELLIPSTSLAAELAAAPAWAGYLKMHNHEAVIESFEVVNKYEEVTLFKTHDQTLPNRTSDVQWRFRVGTYGTFYQVYYNGKSIGRVDKGHIHMWGPHDFLGPKDDRWKDPVHNPEGEWKMAVANFSLVHISYTSWHDLMGKARISCPNEYREAAKAGNITKVKECFCLDFDLHAYMAATKGEEAAREHWTRESLFSEGAVRKDGNKCHVYKGVDRLKHLLVRDRIYSRVTMPQQLLRAQELAIRHIAVGMGIKVPPIGGQLAAAGGLTTAAAGAAAAAAHAAAAKPLPVGVAAAGGGAAAGTGAAAGAGAGAGMGTGATTVTTATTAAAAAAGLGGGGAGTGGAAAGAITPQT</sequence>
<evidence type="ECO:0000313" key="2">
    <source>
        <dbReference type="Proteomes" id="UP000650467"/>
    </source>
</evidence>
<evidence type="ECO:0000313" key="1">
    <source>
        <dbReference type="EMBL" id="KAG2423760.1"/>
    </source>
</evidence>
<dbReference type="GO" id="GO:0009737">
    <property type="term" value="P:response to abscisic acid"/>
    <property type="evidence" value="ECO:0007669"/>
    <property type="project" value="InterPro"/>
</dbReference>
<evidence type="ECO:0008006" key="3">
    <source>
        <dbReference type="Google" id="ProtNLM"/>
    </source>
</evidence>